<evidence type="ECO:0000313" key="2">
    <source>
        <dbReference type="EMBL" id="KAF4658810.1"/>
    </source>
</evidence>
<evidence type="ECO:0000256" key="1">
    <source>
        <dbReference type="SAM" id="MobiDB-lite"/>
    </source>
</evidence>
<keyword evidence="3" id="KW-1185">Reference proteome</keyword>
<dbReference type="Proteomes" id="UP000591131">
    <property type="component" value="Unassembled WGS sequence"/>
</dbReference>
<sequence>MPATFTSTTVTGTTVSTTGSASTATATSTTDGTFPSSNTTVPSSTGTTSSVFTSVPVTSTTSGPTTASTTSCLVIPRGEYCGKYLMFSGVATIGQDTFGLSVAPLVNVKNVGYTLEDCTDFKPDYSNPAMVALAQTLGIPPQELASTLSISYEPSDDTFSVNVSGLGSLDLSKQQC</sequence>
<proteinExistence type="predicted"/>
<dbReference type="AlphaFoldDB" id="A0A7J6LIG7"/>
<reference evidence="2 3" key="1">
    <citation type="submission" date="2020-04" db="EMBL/GenBank/DDBJ databases">
        <title>Perkinsus chesapeaki whole genome sequence.</title>
        <authorList>
            <person name="Bogema D.R."/>
        </authorList>
    </citation>
    <scope>NUCLEOTIDE SEQUENCE [LARGE SCALE GENOMIC DNA]</scope>
    <source>
        <strain evidence="2">ATCC PRA-425</strain>
    </source>
</reference>
<name>A0A7J6LIG7_PERCH</name>
<dbReference type="EMBL" id="JAAPAO010000478">
    <property type="protein sequence ID" value="KAF4658810.1"/>
    <property type="molecule type" value="Genomic_DNA"/>
</dbReference>
<comment type="caution">
    <text evidence="2">The sequence shown here is derived from an EMBL/GenBank/DDBJ whole genome shotgun (WGS) entry which is preliminary data.</text>
</comment>
<protein>
    <submittedName>
        <fullName evidence="2">Uncharacterized protein</fullName>
    </submittedName>
</protein>
<accession>A0A7J6LIG7</accession>
<organism evidence="2 3">
    <name type="scientific">Perkinsus chesapeaki</name>
    <name type="common">Clam parasite</name>
    <name type="synonym">Perkinsus andrewsi</name>
    <dbReference type="NCBI Taxonomy" id="330153"/>
    <lineage>
        <taxon>Eukaryota</taxon>
        <taxon>Sar</taxon>
        <taxon>Alveolata</taxon>
        <taxon>Perkinsozoa</taxon>
        <taxon>Perkinsea</taxon>
        <taxon>Perkinsida</taxon>
        <taxon>Perkinsidae</taxon>
        <taxon>Perkinsus</taxon>
    </lineage>
</organism>
<evidence type="ECO:0000313" key="3">
    <source>
        <dbReference type="Proteomes" id="UP000591131"/>
    </source>
</evidence>
<gene>
    <name evidence="2" type="ORF">FOL47_007820</name>
</gene>
<feature type="region of interest" description="Disordered" evidence="1">
    <location>
        <begin position="1"/>
        <end position="68"/>
    </location>
</feature>